<gene>
    <name evidence="4" type="ORF">JOC28_001317</name>
</gene>
<evidence type="ECO:0000259" key="3">
    <source>
        <dbReference type="Pfam" id="PF13354"/>
    </source>
</evidence>
<evidence type="ECO:0000313" key="5">
    <source>
        <dbReference type="Proteomes" id="UP000697472"/>
    </source>
</evidence>
<feature type="compositionally biased region" description="Low complexity" evidence="1">
    <location>
        <begin position="63"/>
        <end position="120"/>
    </location>
</feature>
<feature type="domain" description="Beta-lactamase class A catalytic" evidence="3">
    <location>
        <begin position="778"/>
        <end position="987"/>
    </location>
</feature>
<dbReference type="InterPro" id="IPR012338">
    <property type="entry name" value="Beta-lactam/transpept-like"/>
</dbReference>
<evidence type="ECO:0000256" key="1">
    <source>
        <dbReference type="SAM" id="MobiDB-lite"/>
    </source>
</evidence>
<sequence length="1014" mass="110006">MKKKDYFGFRKSKTYGLCGVVLATALLSFGASVSAEETTATSESTTQLTVETSDATIAETVAETTETTITSETQTSREMATSTETSSEVTTSSFETEAETTTSTSSEVSSQEASSAISDETTIMETESFTTFSLSDLEVNDLPVAALSASLASSATASQELVTAKTDDKSITIQYNQAIASNEKIMFAVWGDPNDQNDLIWYTASAAGAAYIDLSKHKEYGKYNIHTYANRNGQMVGLDTTTITIATDVKVAVTSKSTDAFTITVSNVPDSISSVTIPVWTDNNNQDDIKWYTAQKTASKTYTVTVATKDHNSEFGHYNIHVYGQSTITGGLIGLSATDGYNNVDNRKTATVSLVNYAENKTSFDVTVVGSSSTKTLTGVRIAAWSEDKGQDDLKWYAPAISNNQAKQTISITDLSNTSGNYTVHVYTDYTDGTSTGTNLGTFKITKPVAKTEVTSSLTSQGIALHVSSTEVKDYKKVKFAVWSQEKDQDDIKWYDADSSGNALALYTDHSGYGTYNIHTYSFENGRAVGLAVSTIELPKPSAKVAVEKTNDTHYKIIVTETPQYITSVTIPVWSNKNDQDDIKWTSTSKNADGSYTAIVSLSDHKLDTGQYQAHVYANSLVGNNSLVGLGVTSFTVEQTSNQTGKLTVSDLNTSDYTLTATISEVATKDGLKAVKLAVWTEDKGQDDIQWQDAYKQADGSYKAIIRLSSHSYVSGSYNIHLYYDTNNGMKGVATATKEVNLKEKRSNIQNDLNDILNQYNRQFGNLSGDKSFFITSSDGVEFAASRETVVQRSASTIKLFILAAAYQKEARGELNMSANYTIKSSDIVAASTVLTGTSGQSHSLADIARYMVQYSDNTATNIMINAVGGVNAVNDEIRRMGYTQTTLNRYMRIPAQINAGLENYINVHEAVDLMKNIYNGTLQNNNAEGTMLADLSNNYYKLWLPANIQGVAQTWDKPGNDASYGVENDIAAIKVNGKTYIVGVLTQHTGSNGLTNTGRFAQFGSTIVSEMRN</sequence>
<keyword evidence="5" id="KW-1185">Reference proteome</keyword>
<dbReference type="SUPFAM" id="SSF56601">
    <property type="entry name" value="beta-lactamase/transpeptidase-like"/>
    <property type="match status" value="1"/>
</dbReference>
<dbReference type="NCBIfam" id="TIGR03726">
    <property type="entry name" value="strep_RK_lipo"/>
    <property type="match status" value="1"/>
</dbReference>
<dbReference type="InterPro" id="IPR000871">
    <property type="entry name" value="Beta-lactam_class-A"/>
</dbReference>
<dbReference type="Pfam" id="PF13354">
    <property type="entry name" value="Beta-lactamase2"/>
    <property type="match status" value="1"/>
</dbReference>
<comment type="caution">
    <text evidence="4">The sequence shown here is derived from an EMBL/GenBank/DDBJ whole genome shotgun (WGS) entry which is preliminary data.</text>
</comment>
<dbReference type="Proteomes" id="UP000697472">
    <property type="component" value="Unassembled WGS sequence"/>
</dbReference>
<proteinExistence type="predicted"/>
<protein>
    <submittedName>
        <fullName evidence="4">Beta-lactamase class A</fullName>
    </submittedName>
</protein>
<accession>A0ABS2PSW7</accession>
<dbReference type="Gene3D" id="2.60.40.3760">
    <property type="match status" value="6"/>
</dbReference>
<reference evidence="4 5" key="1">
    <citation type="submission" date="2021-01" db="EMBL/GenBank/DDBJ databases">
        <title>Genomic Encyclopedia of Type Strains, Phase IV (KMG-IV): sequencing the most valuable type-strain genomes for metagenomic binning, comparative biology and taxonomic classification.</title>
        <authorList>
            <person name="Goeker M."/>
        </authorList>
    </citation>
    <scope>NUCLEOTIDE SEQUENCE [LARGE SCALE GENOMIC DNA]</scope>
    <source>
        <strain evidence="4 5">DSM 27382</strain>
    </source>
</reference>
<dbReference type="InterPro" id="IPR021197">
    <property type="entry name" value="Cross-wall-target_lipo_motif"/>
</dbReference>
<organism evidence="4 5">
    <name type="scientific">Streptococcus loxodontisalivarius</name>
    <dbReference type="NCBI Taxonomy" id="1349415"/>
    <lineage>
        <taxon>Bacteria</taxon>
        <taxon>Bacillati</taxon>
        <taxon>Bacillota</taxon>
        <taxon>Bacilli</taxon>
        <taxon>Lactobacillales</taxon>
        <taxon>Streptococcaceae</taxon>
        <taxon>Streptococcus</taxon>
    </lineage>
</organism>
<dbReference type="Pfam" id="PF08481">
    <property type="entry name" value="GBS_Bsp-like"/>
    <property type="match status" value="6"/>
</dbReference>
<dbReference type="InterPro" id="IPR045155">
    <property type="entry name" value="Beta-lactam_cat"/>
</dbReference>
<dbReference type="PANTHER" id="PTHR35333">
    <property type="entry name" value="BETA-LACTAMASE"/>
    <property type="match status" value="1"/>
</dbReference>
<dbReference type="RefSeq" id="WP_205009892.1">
    <property type="nucleotide sequence ID" value="NZ_JAFBEH010000025.1"/>
</dbReference>
<dbReference type="InterPro" id="IPR013688">
    <property type="entry name" value="GBS_Bsp-like"/>
</dbReference>
<name>A0ABS2PSW7_9STRE</name>
<evidence type="ECO:0000313" key="4">
    <source>
        <dbReference type="EMBL" id="MBM7643016.1"/>
    </source>
</evidence>
<evidence type="ECO:0000256" key="2">
    <source>
        <dbReference type="SAM" id="SignalP"/>
    </source>
</evidence>
<dbReference type="PANTHER" id="PTHR35333:SF3">
    <property type="entry name" value="BETA-LACTAMASE-TYPE TRANSPEPTIDASE FOLD CONTAINING PROTEIN"/>
    <property type="match status" value="1"/>
</dbReference>
<feature type="chain" id="PRO_5046071126" evidence="2">
    <location>
        <begin position="36"/>
        <end position="1014"/>
    </location>
</feature>
<feature type="region of interest" description="Disordered" evidence="1">
    <location>
        <begin position="63"/>
        <end position="122"/>
    </location>
</feature>
<feature type="signal peptide" evidence="2">
    <location>
        <begin position="1"/>
        <end position="35"/>
    </location>
</feature>
<keyword evidence="2" id="KW-0732">Signal</keyword>
<dbReference type="Gene3D" id="3.40.710.10">
    <property type="entry name" value="DD-peptidase/beta-lactamase superfamily"/>
    <property type="match status" value="1"/>
</dbReference>
<dbReference type="EMBL" id="JAFBEH010000025">
    <property type="protein sequence ID" value="MBM7643016.1"/>
    <property type="molecule type" value="Genomic_DNA"/>
</dbReference>